<sequence length="197" mass="22468">MAGNAYSDEVLGATNWLKEKNNQEVFSFVFKNEDVQLNGKDIGWNSYKKELQEDELKSLQRGAETTWDQSEDMEWESAVDEVTKKFGTLTIHDTEKYASQPELCTNSTCIGSRGPGFRALEHTKYSCCGHCRNPEHWGSWFQSLPRWSTEPNLVRDRGGFESVLRCGTVEERLQRAAELGLRLGTSWLQVPGTRKQP</sequence>
<proteinExistence type="predicted"/>
<organism evidence="1 2">
    <name type="scientific">Mouse parvovirus 4a</name>
    <dbReference type="NCBI Taxonomy" id="576712"/>
    <lineage>
        <taxon>Viruses</taxon>
        <taxon>Monodnaviria</taxon>
        <taxon>Shotokuvirae</taxon>
        <taxon>Cossaviricota</taxon>
        <taxon>Quintoviricetes</taxon>
        <taxon>Piccovirales</taxon>
        <taxon>Parvoviridae</taxon>
        <taxon>Parvovirinae</taxon>
        <taxon>Protoparvovirus</taxon>
        <taxon>Protoparvovirus rodent1</taxon>
    </lineage>
</organism>
<dbReference type="EMBL" id="FJ440683">
    <property type="protein sequence ID" value="ACJ63468.1"/>
    <property type="molecule type" value="Genomic_DNA"/>
</dbReference>
<dbReference type="Proteomes" id="UP000145294">
    <property type="component" value="Segment"/>
</dbReference>
<name>B7U6W3_9VIRU</name>
<evidence type="ECO:0000313" key="1">
    <source>
        <dbReference type="EMBL" id="ACJ63468.1"/>
    </source>
</evidence>
<evidence type="ECO:0000313" key="2">
    <source>
        <dbReference type="Proteomes" id="UP000145294"/>
    </source>
</evidence>
<accession>B7U6W3</accession>
<reference evidence="1 2" key="1">
    <citation type="submission" date="2008-11" db="EMBL/GenBank/DDBJ databases">
        <title>Identification of Mouse Parvoviruses 4 and 5.</title>
        <authorList>
            <person name="Banu L.A."/>
            <person name="Perkins C.L."/>
            <person name="Henderson K.S."/>
        </authorList>
    </citation>
    <scope>NUCLEOTIDE SEQUENCE [LARGE SCALE GENOMIC DNA]</scope>
    <source>
        <strain evidence="1">MPV-4a</strain>
    </source>
</reference>
<protein>
    <submittedName>
        <fullName evidence="1">NS2 rare</fullName>
    </submittedName>
</protein>